<keyword evidence="2" id="KW-1185">Reference proteome</keyword>
<evidence type="ECO:0000313" key="1">
    <source>
        <dbReference type="EMBL" id="VDM51566.1"/>
    </source>
</evidence>
<evidence type="ECO:0000313" key="2">
    <source>
        <dbReference type="Proteomes" id="UP000050794"/>
    </source>
</evidence>
<organism evidence="2 3">
    <name type="scientific">Toxocara canis</name>
    <name type="common">Canine roundworm</name>
    <dbReference type="NCBI Taxonomy" id="6265"/>
    <lineage>
        <taxon>Eukaryota</taxon>
        <taxon>Metazoa</taxon>
        <taxon>Ecdysozoa</taxon>
        <taxon>Nematoda</taxon>
        <taxon>Chromadorea</taxon>
        <taxon>Rhabditida</taxon>
        <taxon>Spirurina</taxon>
        <taxon>Ascaridomorpha</taxon>
        <taxon>Ascaridoidea</taxon>
        <taxon>Toxocaridae</taxon>
        <taxon>Toxocara</taxon>
    </lineage>
</organism>
<reference evidence="1 2" key="2">
    <citation type="submission" date="2018-11" db="EMBL/GenBank/DDBJ databases">
        <authorList>
            <consortium name="Pathogen Informatics"/>
        </authorList>
    </citation>
    <scope>NUCLEOTIDE SEQUENCE [LARGE SCALE GENOMIC DNA]</scope>
</reference>
<sequence length="124" mass="13829">MIEFTVHHIGDYLAVTAALGIDELHAQLELRLLDLASTRAGLRVPCVNLAFNPHYKISQQVRDKLLLIFAYDHDALSKNDLNNLNAASLIGLLSFSGIPFSEKVDIINIALLWYLTRPVNCLLC</sequence>
<reference evidence="3" key="1">
    <citation type="submission" date="2016-06" db="UniProtKB">
        <authorList>
            <consortium name="WormBaseParasite"/>
        </authorList>
    </citation>
    <scope>IDENTIFICATION</scope>
</reference>
<dbReference type="AlphaFoldDB" id="A0A183VHM5"/>
<dbReference type="Proteomes" id="UP000050794">
    <property type="component" value="Unassembled WGS sequence"/>
</dbReference>
<accession>A0A183VHM5</accession>
<proteinExistence type="predicted"/>
<gene>
    <name evidence="1" type="ORF">TCNE_LOCUS20245</name>
</gene>
<name>A0A183VHM5_TOXCA</name>
<dbReference type="EMBL" id="UYWY01028862">
    <property type="protein sequence ID" value="VDM51566.1"/>
    <property type="molecule type" value="Genomic_DNA"/>
</dbReference>
<protein>
    <submittedName>
        <fullName evidence="3">BACK domain-containing protein</fullName>
    </submittedName>
</protein>
<evidence type="ECO:0000313" key="3">
    <source>
        <dbReference type="WBParaSite" id="TCNE_0002024901-mRNA-1"/>
    </source>
</evidence>
<dbReference type="WBParaSite" id="TCNE_0002024901-mRNA-1">
    <property type="protein sequence ID" value="TCNE_0002024901-mRNA-1"/>
    <property type="gene ID" value="TCNE_0002024901"/>
</dbReference>